<name>A0A1I7ZTC2_9BILA</name>
<keyword evidence="2" id="KW-1185">Reference proteome</keyword>
<feature type="chain" id="PRO_5009313887" evidence="1">
    <location>
        <begin position="17"/>
        <end position="87"/>
    </location>
</feature>
<protein>
    <submittedName>
        <fullName evidence="3">Secreted protein</fullName>
    </submittedName>
</protein>
<proteinExistence type="predicted"/>
<feature type="signal peptide" evidence="1">
    <location>
        <begin position="1"/>
        <end position="16"/>
    </location>
</feature>
<sequence length="87" mass="9664">MKFVLVVLLLCSAANCLYIAHPFQRRIFLNLVPFNDESADVANSSVDKIASPEKIRCIRLHKALAAPAYWLPAGSHMVSETQTSFNC</sequence>
<accession>A0A1I7ZTC2</accession>
<dbReference type="WBParaSite" id="L893_g2973.t1">
    <property type="protein sequence ID" value="L893_g2973.t1"/>
    <property type="gene ID" value="L893_g2973"/>
</dbReference>
<reference evidence="3" key="1">
    <citation type="submission" date="2016-11" db="UniProtKB">
        <authorList>
            <consortium name="WormBaseParasite"/>
        </authorList>
    </citation>
    <scope>IDENTIFICATION</scope>
</reference>
<dbReference type="Proteomes" id="UP000095287">
    <property type="component" value="Unplaced"/>
</dbReference>
<evidence type="ECO:0000313" key="2">
    <source>
        <dbReference type="Proteomes" id="UP000095287"/>
    </source>
</evidence>
<organism evidence="2 3">
    <name type="scientific">Steinernema glaseri</name>
    <dbReference type="NCBI Taxonomy" id="37863"/>
    <lineage>
        <taxon>Eukaryota</taxon>
        <taxon>Metazoa</taxon>
        <taxon>Ecdysozoa</taxon>
        <taxon>Nematoda</taxon>
        <taxon>Chromadorea</taxon>
        <taxon>Rhabditida</taxon>
        <taxon>Tylenchina</taxon>
        <taxon>Panagrolaimomorpha</taxon>
        <taxon>Strongyloidoidea</taxon>
        <taxon>Steinernematidae</taxon>
        <taxon>Steinernema</taxon>
    </lineage>
</organism>
<evidence type="ECO:0000313" key="3">
    <source>
        <dbReference type="WBParaSite" id="L893_g2973.t1"/>
    </source>
</evidence>
<dbReference type="AlphaFoldDB" id="A0A1I7ZTC2"/>
<evidence type="ECO:0000256" key="1">
    <source>
        <dbReference type="SAM" id="SignalP"/>
    </source>
</evidence>
<keyword evidence="1" id="KW-0732">Signal</keyword>